<keyword evidence="2" id="KW-1185">Reference proteome</keyword>
<dbReference type="RefSeq" id="WP_210727994.1">
    <property type="nucleotide sequence ID" value="NZ_JAAXOY010000003.1"/>
</dbReference>
<evidence type="ECO:0000313" key="2">
    <source>
        <dbReference type="Proteomes" id="UP000777774"/>
    </source>
</evidence>
<accession>A0ABX1JUZ5</accession>
<reference evidence="1 2" key="1">
    <citation type="submission" date="2020-04" db="EMBL/GenBank/DDBJ databases">
        <title>MicrobeNet Type strains.</title>
        <authorList>
            <person name="Nicholson A.C."/>
        </authorList>
    </citation>
    <scope>NUCLEOTIDE SEQUENCE [LARGE SCALE GENOMIC DNA]</scope>
    <source>
        <strain evidence="1 2">ATCC BAA-787</strain>
    </source>
</reference>
<dbReference type="EMBL" id="JAAXOY010000003">
    <property type="protein sequence ID" value="NKY38123.1"/>
    <property type="molecule type" value="Genomic_DNA"/>
</dbReference>
<sequence>FVVAAQAPGAAAVSASTDVSTSSAGLSPRARFEGGWAVTEVGAPLLTCRTTLTTCVPALQNGDRDNNSFDMVELDEGPDLPGANGTRPAVRTSSFTQLDVPAGRQIAFAGLYWSANIGPGDTWSGDPAVVRFRGPATAYQTLRAADGDVDRLTDNAGRAYYQSFVDVTDLVAAQGGGMWSVADIAVRATSKDPNRSYYAGWSLVVVYADPSTDSNVTVYDGAAWIGTTATPPVFEFAARAGTSARIGVVAWEGDRTAVGDRLLLDGNRPLIPVRWDGTAPGSGVNNAFDSTAHGWRWPNSLGVDAKAFVPATLSGDVSSLSATTNGDQYLIGVVTLRTEPVVSSASIPR</sequence>
<feature type="non-terminal residue" evidence="1">
    <location>
        <position position="1"/>
    </location>
</feature>
<protein>
    <submittedName>
        <fullName evidence="1">Uncharacterized protein</fullName>
    </submittedName>
</protein>
<name>A0ABX1JUZ5_9CELL</name>
<organism evidence="1 2">
    <name type="scientific">Cellulomonas septica</name>
    <dbReference type="NCBI Taxonomy" id="285080"/>
    <lineage>
        <taxon>Bacteria</taxon>
        <taxon>Bacillati</taxon>
        <taxon>Actinomycetota</taxon>
        <taxon>Actinomycetes</taxon>
        <taxon>Micrococcales</taxon>
        <taxon>Cellulomonadaceae</taxon>
        <taxon>Cellulomonas</taxon>
    </lineage>
</organism>
<evidence type="ECO:0000313" key="1">
    <source>
        <dbReference type="EMBL" id="NKY38123.1"/>
    </source>
</evidence>
<proteinExistence type="predicted"/>
<gene>
    <name evidence="1" type="ORF">HGA02_00870</name>
</gene>
<dbReference type="Proteomes" id="UP000777774">
    <property type="component" value="Unassembled WGS sequence"/>
</dbReference>
<comment type="caution">
    <text evidence="1">The sequence shown here is derived from an EMBL/GenBank/DDBJ whole genome shotgun (WGS) entry which is preliminary data.</text>
</comment>